<accession>A0A7D5P673</accession>
<gene>
    <name evidence="1" type="ORF">HZS55_16350</name>
</gene>
<dbReference type="Pfam" id="PF24461">
    <property type="entry name" value="DUF7576"/>
    <property type="match status" value="1"/>
</dbReference>
<evidence type="ECO:0000313" key="1">
    <source>
        <dbReference type="EMBL" id="QLH78765.1"/>
    </source>
</evidence>
<protein>
    <recommendedName>
        <fullName evidence="3">Small CPxCG-related zinc finger protein</fullName>
    </recommendedName>
</protein>
<dbReference type="EMBL" id="CP058910">
    <property type="protein sequence ID" value="QLH78765.1"/>
    <property type="molecule type" value="Genomic_DNA"/>
</dbReference>
<dbReference type="OrthoDB" id="169264at2157"/>
<dbReference type="Proteomes" id="UP000509667">
    <property type="component" value="Chromosome"/>
</dbReference>
<proteinExistence type="predicted"/>
<name>A0A7D5P673_9EURY</name>
<dbReference type="AlphaFoldDB" id="A0A7D5P673"/>
<dbReference type="InterPro" id="IPR055998">
    <property type="entry name" value="DUF7576"/>
</dbReference>
<sequence length="60" mass="6576">MVDTTSDLNEDVSEEEAPTCAVCGAALVQDPDHRVVTRVDDGQVETTHFCSDAHREEWTG</sequence>
<evidence type="ECO:0008006" key="3">
    <source>
        <dbReference type="Google" id="ProtNLM"/>
    </source>
</evidence>
<dbReference type="GeneID" id="56079467"/>
<dbReference type="RefSeq" id="WP_179908643.1">
    <property type="nucleotide sequence ID" value="NZ_CP058910.1"/>
</dbReference>
<keyword evidence="2" id="KW-1185">Reference proteome</keyword>
<reference evidence="1 2" key="1">
    <citation type="submission" date="2020-07" db="EMBL/GenBank/DDBJ databases">
        <title>Halosimplex pelagicum sp. nov. and Halosimplex rubrum sp. nov., isolated from salted brown alga Laminaria, and emended description of the genus Halosimplex.</title>
        <authorList>
            <person name="Cui H."/>
        </authorList>
    </citation>
    <scope>NUCLEOTIDE SEQUENCE [LARGE SCALE GENOMIC DNA]</scope>
    <source>
        <strain evidence="1 2">R27</strain>
    </source>
</reference>
<evidence type="ECO:0000313" key="2">
    <source>
        <dbReference type="Proteomes" id="UP000509667"/>
    </source>
</evidence>
<organism evidence="1 2">
    <name type="scientific">Halosimplex rubrum</name>
    <dbReference type="NCBI Taxonomy" id="869889"/>
    <lineage>
        <taxon>Archaea</taxon>
        <taxon>Methanobacteriati</taxon>
        <taxon>Methanobacteriota</taxon>
        <taxon>Stenosarchaea group</taxon>
        <taxon>Halobacteria</taxon>
        <taxon>Halobacteriales</taxon>
        <taxon>Haloarculaceae</taxon>
        <taxon>Halosimplex</taxon>
    </lineage>
</organism>
<dbReference type="KEGG" id="hrr:HZS55_16350"/>